<protein>
    <submittedName>
        <fullName evidence="1">Uncharacterized protein</fullName>
    </submittedName>
</protein>
<proteinExistence type="predicted"/>
<dbReference type="GeneID" id="77949268"/>
<sequence length="85" mass="9602">MKISLIQIRDHLFNGDAQTHDYKVNQGQHPTNHLIGGISLLPNKTARTNVMIRGKDGKFLSYRDPEICADVRTAMNNLKPFPTVE</sequence>
<dbReference type="RefSeq" id="YP_010672978.1">
    <property type="nucleotide sequence ID" value="NC_070981.1"/>
</dbReference>
<evidence type="ECO:0000313" key="1">
    <source>
        <dbReference type="EMBL" id="BCG44994.1"/>
    </source>
</evidence>
<accession>A0A6J4EGG1</accession>
<dbReference type="KEGG" id="vg:77949268"/>
<dbReference type="EMBL" id="LC553734">
    <property type="protein sequence ID" value="BCG44994.1"/>
    <property type="molecule type" value="Genomic_DNA"/>
</dbReference>
<organism evidence="1 2">
    <name type="scientific">Escherichia phage EK010</name>
    <dbReference type="NCBI Taxonomy" id="2742112"/>
    <lineage>
        <taxon>Viruses</taxon>
        <taxon>Duplodnaviria</taxon>
        <taxon>Heunggongvirae</taxon>
        <taxon>Uroviricota</taxon>
        <taxon>Caudoviricetes</taxon>
        <taxon>Mktvariviridae</taxon>
        <taxon>Gordonclarkvirinae</taxon>
        <taxon>Suseptimavirus</taxon>
        <taxon>Suseptimavirus EK010</taxon>
    </lineage>
</organism>
<name>A0A6J4EGG1_9CAUD</name>
<keyword evidence="2" id="KW-1185">Reference proteome</keyword>
<reference evidence="1 2" key="1">
    <citation type="submission" date="2020-06" db="EMBL/GenBank/DDBJ databases">
        <title>Complete Genome Sequence of the phage EK010 isolated from swine sewage.</title>
        <authorList>
            <person name="Shahin K."/>
            <person name="Bao H."/>
            <person name="Soleimani-Delfan A."/>
            <person name="Wang R."/>
        </authorList>
    </citation>
    <scope>NUCLEOTIDE SEQUENCE [LARGE SCALE GENOMIC DNA]</scope>
</reference>
<dbReference type="Proteomes" id="UP000505302">
    <property type="component" value="Segment"/>
</dbReference>
<evidence type="ECO:0000313" key="2">
    <source>
        <dbReference type="Proteomes" id="UP000505302"/>
    </source>
</evidence>